<feature type="region of interest" description="Disordered" evidence="1">
    <location>
        <begin position="44"/>
        <end position="105"/>
    </location>
</feature>
<reference evidence="2" key="1">
    <citation type="submission" date="2023-11" db="EMBL/GenBank/DDBJ databases">
        <title>Genome assemblies of two species of porcelain crab, Petrolisthes cinctipes and Petrolisthes manimaculis (Anomura: Porcellanidae).</title>
        <authorList>
            <person name="Angst P."/>
        </authorList>
    </citation>
    <scope>NUCLEOTIDE SEQUENCE</scope>
    <source>
        <strain evidence="2">PB745_02</strain>
        <tissue evidence="2">Gill</tissue>
    </source>
</reference>
<evidence type="ECO:0000313" key="2">
    <source>
        <dbReference type="EMBL" id="KAK4328884.1"/>
    </source>
</evidence>
<accession>A0AAE1QL29</accession>
<proteinExistence type="predicted"/>
<protein>
    <submittedName>
        <fullName evidence="2">Uncharacterized protein</fullName>
    </submittedName>
</protein>
<name>A0AAE1QL29_9EUCA</name>
<dbReference type="Proteomes" id="UP001292094">
    <property type="component" value="Unassembled WGS sequence"/>
</dbReference>
<keyword evidence="3" id="KW-1185">Reference proteome</keyword>
<dbReference type="AlphaFoldDB" id="A0AAE1QL29"/>
<evidence type="ECO:0000313" key="3">
    <source>
        <dbReference type="Proteomes" id="UP001292094"/>
    </source>
</evidence>
<gene>
    <name evidence="2" type="ORF">Pmani_000734</name>
</gene>
<feature type="compositionally biased region" description="Basic and acidic residues" evidence="1">
    <location>
        <begin position="62"/>
        <end position="91"/>
    </location>
</feature>
<evidence type="ECO:0000256" key="1">
    <source>
        <dbReference type="SAM" id="MobiDB-lite"/>
    </source>
</evidence>
<comment type="caution">
    <text evidence="2">The sequence shown here is derived from an EMBL/GenBank/DDBJ whole genome shotgun (WGS) entry which is preliminary data.</text>
</comment>
<sequence>MLYSCDAYCLGTHASSGGINLVLQVLAGLGVENNTRRLEEQLRVGEESSIRVENPSGRTTRVTREGKELKTAGSGEKTDQQRPIRRAETKSLSRGKLSHCSSVNS</sequence>
<dbReference type="EMBL" id="JAWZYT010000051">
    <property type="protein sequence ID" value="KAK4328884.1"/>
    <property type="molecule type" value="Genomic_DNA"/>
</dbReference>
<organism evidence="2 3">
    <name type="scientific">Petrolisthes manimaculis</name>
    <dbReference type="NCBI Taxonomy" id="1843537"/>
    <lineage>
        <taxon>Eukaryota</taxon>
        <taxon>Metazoa</taxon>
        <taxon>Ecdysozoa</taxon>
        <taxon>Arthropoda</taxon>
        <taxon>Crustacea</taxon>
        <taxon>Multicrustacea</taxon>
        <taxon>Malacostraca</taxon>
        <taxon>Eumalacostraca</taxon>
        <taxon>Eucarida</taxon>
        <taxon>Decapoda</taxon>
        <taxon>Pleocyemata</taxon>
        <taxon>Anomura</taxon>
        <taxon>Galatheoidea</taxon>
        <taxon>Porcellanidae</taxon>
        <taxon>Petrolisthes</taxon>
    </lineage>
</organism>